<dbReference type="Proteomes" id="UP001303614">
    <property type="component" value="Unassembled WGS sequence"/>
</dbReference>
<feature type="region of interest" description="Disordered" evidence="1">
    <location>
        <begin position="1"/>
        <end position="68"/>
    </location>
</feature>
<dbReference type="EMBL" id="JAYFSO010000005">
    <property type="protein sequence ID" value="MEA5123427.1"/>
    <property type="molecule type" value="Genomic_DNA"/>
</dbReference>
<dbReference type="RefSeq" id="WP_064509229.1">
    <property type="nucleotide sequence ID" value="NZ_JAYFSN010000021.1"/>
</dbReference>
<evidence type="ECO:0000256" key="1">
    <source>
        <dbReference type="SAM" id="MobiDB-lite"/>
    </source>
</evidence>
<organism evidence="3 4">
    <name type="scientific">Xanthomonas floridensis</name>
    <dbReference type="NCBI Taxonomy" id="1843580"/>
    <lineage>
        <taxon>Bacteria</taxon>
        <taxon>Pseudomonadati</taxon>
        <taxon>Pseudomonadota</taxon>
        <taxon>Gammaproteobacteria</taxon>
        <taxon>Lysobacterales</taxon>
        <taxon>Lysobacteraceae</taxon>
        <taxon>Xanthomonas</taxon>
    </lineage>
</organism>
<comment type="caution">
    <text evidence="3">The sequence shown here is derived from an EMBL/GenBank/DDBJ whole genome shotgun (WGS) entry which is preliminary data.</text>
</comment>
<feature type="compositionally biased region" description="Basic and acidic residues" evidence="1">
    <location>
        <begin position="1"/>
        <end position="17"/>
    </location>
</feature>
<sequence length="68" mass="7213">MGKLREEVGHGKPDHATAQHAICSIHQNGSQAYDEDGSPPAPRPPTKICMQGGHIGRQPLGYRTGIGV</sequence>
<evidence type="ECO:0000313" key="4">
    <source>
        <dbReference type="Proteomes" id="UP000077659"/>
    </source>
</evidence>
<gene>
    <name evidence="3" type="ORF">A7D17_18215</name>
    <name evidence="2" type="ORF">VB146_06000</name>
</gene>
<evidence type="ECO:0000313" key="2">
    <source>
        <dbReference type="EMBL" id="MEA5123427.1"/>
    </source>
</evidence>
<evidence type="ECO:0000313" key="5">
    <source>
        <dbReference type="Proteomes" id="UP001303614"/>
    </source>
</evidence>
<dbReference type="AlphaFoldDB" id="A0A1A9MCF0"/>
<keyword evidence="5" id="KW-1185">Reference proteome</keyword>
<proteinExistence type="predicted"/>
<evidence type="ECO:0000313" key="3">
    <source>
        <dbReference type="EMBL" id="OAG67317.1"/>
    </source>
</evidence>
<protein>
    <submittedName>
        <fullName evidence="3">Uncharacterized protein</fullName>
    </submittedName>
</protein>
<reference evidence="2 5" key="2">
    <citation type="submission" date="2023-12" db="EMBL/GenBank/DDBJ databases">
        <title>Genome sequencing of Xanthomonas floridensis.</title>
        <authorList>
            <person name="Greer S."/>
            <person name="Harrison J."/>
            <person name="Grant M."/>
            <person name="Vicente J."/>
            <person name="Studholme D."/>
        </authorList>
    </citation>
    <scope>NUCLEOTIDE SEQUENCE [LARGE SCALE GENOMIC DNA]</scope>
    <source>
        <strain evidence="2 5">WHRI 8848</strain>
    </source>
</reference>
<reference evidence="3 4" key="1">
    <citation type="submission" date="2016-05" db="EMBL/GenBank/DDBJ databases">
        <title>Pathogenic, phenotypic and molecular characterisation of Xanthomonas nasturtii sp. nov. and Xanthomonas floridensis sp. nov., new species of Xanthomonas associated with watercress production in Florida.</title>
        <authorList>
            <person name="Vicente J.G."/>
            <person name="Rothwell S."/>
            <person name="Holub E.B."/>
            <person name="Studholme D.J."/>
        </authorList>
    </citation>
    <scope>NUCLEOTIDE SEQUENCE [LARGE SCALE GENOMIC DNA]</scope>
    <source>
        <strain evidence="3 4">WHRI 8848</strain>
    </source>
</reference>
<dbReference type="EMBL" id="LXNG01000018">
    <property type="protein sequence ID" value="OAG67317.1"/>
    <property type="molecule type" value="Genomic_DNA"/>
</dbReference>
<accession>A0A1A9MCF0</accession>
<name>A0A1A9MCF0_9XANT</name>
<dbReference type="Proteomes" id="UP000077659">
    <property type="component" value="Unassembled WGS sequence"/>
</dbReference>